<reference evidence="8 9" key="1">
    <citation type="journal article" date="2019" name="Nat. Med.">
        <title>A library of human gut bacterial isolates paired with longitudinal multiomics data enables mechanistic microbiome research.</title>
        <authorList>
            <person name="Poyet M."/>
            <person name="Groussin M."/>
            <person name="Gibbons S.M."/>
            <person name="Avila-Pacheco J."/>
            <person name="Jiang X."/>
            <person name="Kearney S.M."/>
            <person name="Perrotta A.R."/>
            <person name="Berdy B."/>
            <person name="Zhao S."/>
            <person name="Lieberman T.D."/>
            <person name="Swanson P.K."/>
            <person name="Smith M."/>
            <person name="Roesemann S."/>
            <person name="Alexander J.E."/>
            <person name="Rich S.A."/>
            <person name="Livny J."/>
            <person name="Vlamakis H."/>
            <person name="Clish C."/>
            <person name="Bullock K."/>
            <person name="Deik A."/>
            <person name="Scott J."/>
            <person name="Pierce K.A."/>
            <person name="Xavier R.J."/>
            <person name="Alm E.J."/>
        </authorList>
    </citation>
    <scope>NUCLEOTIDE SEQUENCE [LARGE SCALE GENOMIC DNA]</scope>
    <source>
        <strain evidence="8 9">BIOML-A2</strain>
    </source>
</reference>
<dbReference type="Gene3D" id="3.40.50.150">
    <property type="entry name" value="Vaccinia Virus protein VP39"/>
    <property type="match status" value="1"/>
</dbReference>
<feature type="domain" description="DNA methylase adenine-specific" evidence="7">
    <location>
        <begin position="111"/>
        <end position="253"/>
    </location>
</feature>
<name>A0A6I2R9V4_FLAPL</name>
<dbReference type="GO" id="GO:0009007">
    <property type="term" value="F:site-specific DNA-methyltransferase (adenine-specific) activity"/>
    <property type="evidence" value="ECO:0007669"/>
    <property type="project" value="UniProtKB-EC"/>
</dbReference>
<evidence type="ECO:0000313" key="8">
    <source>
        <dbReference type="EMBL" id="MSB20517.1"/>
    </source>
</evidence>
<evidence type="ECO:0000256" key="5">
    <source>
        <dbReference type="ARBA" id="ARBA00022747"/>
    </source>
</evidence>
<dbReference type="EMBL" id="WKPR01000013">
    <property type="protein sequence ID" value="MSB20517.1"/>
    <property type="molecule type" value="Genomic_DNA"/>
</dbReference>
<keyword evidence="4" id="KW-0949">S-adenosyl-L-methionine</keyword>
<dbReference type="InterPro" id="IPR029063">
    <property type="entry name" value="SAM-dependent_MTases_sf"/>
</dbReference>
<dbReference type="Pfam" id="PF02384">
    <property type="entry name" value="N6_Mtase"/>
    <property type="match status" value="1"/>
</dbReference>
<dbReference type="GO" id="GO:0003677">
    <property type="term" value="F:DNA binding"/>
    <property type="evidence" value="ECO:0007669"/>
    <property type="project" value="InterPro"/>
</dbReference>
<evidence type="ECO:0000259" key="7">
    <source>
        <dbReference type="Pfam" id="PF02384"/>
    </source>
</evidence>
<evidence type="ECO:0000256" key="3">
    <source>
        <dbReference type="ARBA" id="ARBA00022679"/>
    </source>
</evidence>
<sequence>MSRSRMWLKNRHQEQIVRLLEQLGAGKLSIWEIWEDFILMSAISIANSVDFGSAQAEREQLYTSISAKYTADEFGLFVEAFSQVVLGLETDPQQDLLGTVFMSLGLNNHWKGQFFTPYDIAKMMAEMTLSDRLKEKIEANGWISVYDPACGAGALLVAFANACRTQKPSINFQTSVLFAAQDVDRLAACMCYIQLSLLGCPGYIVVDNSLTQPLSSVSPLLQKQGSNVWFTPAFFFPRWQERRAIEQLRLEMGRVDIPPADGGLEVI</sequence>
<evidence type="ECO:0000256" key="6">
    <source>
        <dbReference type="ARBA" id="ARBA00047942"/>
    </source>
</evidence>
<dbReference type="GO" id="GO:0009307">
    <property type="term" value="P:DNA restriction-modification system"/>
    <property type="evidence" value="ECO:0007669"/>
    <property type="project" value="UniProtKB-KW"/>
</dbReference>
<dbReference type="PANTHER" id="PTHR42933">
    <property type="entry name" value="SLR6095 PROTEIN"/>
    <property type="match status" value="1"/>
</dbReference>
<dbReference type="RefSeq" id="WP_108981671.1">
    <property type="nucleotide sequence ID" value="NZ_JAQLWY010000015.1"/>
</dbReference>
<comment type="catalytic activity">
    <reaction evidence="6">
        <text>a 2'-deoxyadenosine in DNA + S-adenosyl-L-methionine = an N(6)-methyl-2'-deoxyadenosine in DNA + S-adenosyl-L-homocysteine + H(+)</text>
        <dbReference type="Rhea" id="RHEA:15197"/>
        <dbReference type="Rhea" id="RHEA-COMP:12418"/>
        <dbReference type="Rhea" id="RHEA-COMP:12419"/>
        <dbReference type="ChEBI" id="CHEBI:15378"/>
        <dbReference type="ChEBI" id="CHEBI:57856"/>
        <dbReference type="ChEBI" id="CHEBI:59789"/>
        <dbReference type="ChEBI" id="CHEBI:90615"/>
        <dbReference type="ChEBI" id="CHEBI:90616"/>
        <dbReference type="EC" id="2.1.1.72"/>
    </reaction>
</comment>
<comment type="caution">
    <text evidence="8">The sequence shown here is derived from an EMBL/GenBank/DDBJ whole genome shotgun (WGS) entry which is preliminary data.</text>
</comment>
<dbReference type="InterPro" id="IPR003356">
    <property type="entry name" value="DNA_methylase_A-5"/>
</dbReference>
<dbReference type="GO" id="GO:0008170">
    <property type="term" value="F:N-methyltransferase activity"/>
    <property type="evidence" value="ECO:0007669"/>
    <property type="project" value="InterPro"/>
</dbReference>
<evidence type="ECO:0000256" key="4">
    <source>
        <dbReference type="ARBA" id="ARBA00022691"/>
    </source>
</evidence>
<proteinExistence type="predicted"/>
<evidence type="ECO:0000313" key="9">
    <source>
        <dbReference type="Proteomes" id="UP000434475"/>
    </source>
</evidence>
<dbReference type="AlphaFoldDB" id="A0A6I2R9V4"/>
<protein>
    <recommendedName>
        <fullName evidence="1">site-specific DNA-methyltransferase (adenine-specific)</fullName>
        <ecNumber evidence="1">2.1.1.72</ecNumber>
    </recommendedName>
</protein>
<accession>A0A6I2R9V4</accession>
<dbReference type="PANTHER" id="PTHR42933:SF1">
    <property type="entry name" value="SITE-SPECIFIC DNA-METHYLTRANSFERASE (ADENINE-SPECIFIC)"/>
    <property type="match status" value="1"/>
</dbReference>
<dbReference type="EC" id="2.1.1.72" evidence="1"/>
<dbReference type="GO" id="GO:0032259">
    <property type="term" value="P:methylation"/>
    <property type="evidence" value="ECO:0007669"/>
    <property type="project" value="UniProtKB-KW"/>
</dbReference>
<dbReference type="PRINTS" id="PR00507">
    <property type="entry name" value="N12N6MTFRASE"/>
</dbReference>
<gene>
    <name evidence="8" type="ORF">GKE97_13450</name>
</gene>
<keyword evidence="2 8" id="KW-0489">Methyltransferase</keyword>
<dbReference type="Proteomes" id="UP000434475">
    <property type="component" value="Unassembled WGS sequence"/>
</dbReference>
<dbReference type="SUPFAM" id="SSF53335">
    <property type="entry name" value="S-adenosyl-L-methionine-dependent methyltransferases"/>
    <property type="match status" value="1"/>
</dbReference>
<keyword evidence="3" id="KW-0808">Transferase</keyword>
<keyword evidence="5" id="KW-0680">Restriction system</keyword>
<organism evidence="8 9">
    <name type="scientific">Flavonifractor plautii</name>
    <name type="common">Fusobacterium plautii</name>
    <dbReference type="NCBI Taxonomy" id="292800"/>
    <lineage>
        <taxon>Bacteria</taxon>
        <taxon>Bacillati</taxon>
        <taxon>Bacillota</taxon>
        <taxon>Clostridia</taxon>
        <taxon>Eubacteriales</taxon>
        <taxon>Oscillospiraceae</taxon>
        <taxon>Flavonifractor</taxon>
    </lineage>
</organism>
<evidence type="ECO:0000256" key="2">
    <source>
        <dbReference type="ARBA" id="ARBA00022603"/>
    </source>
</evidence>
<evidence type="ECO:0000256" key="1">
    <source>
        <dbReference type="ARBA" id="ARBA00011900"/>
    </source>
</evidence>
<dbReference type="InterPro" id="IPR051537">
    <property type="entry name" value="DNA_Adenine_Mtase"/>
</dbReference>